<dbReference type="AlphaFoldDB" id="V5FZL8"/>
<reference evidence="1" key="1">
    <citation type="submission" date="2013-07" db="EMBL/GenBank/DDBJ databases">
        <title>Midgut Transcriptome Profiling of Anoplphora glabripennis, a Lignocellulose Degrading, Wood-Boring Cerambycid.</title>
        <authorList>
            <person name="Scully E.D."/>
            <person name="Hoover K."/>
            <person name="Carlson J.E."/>
            <person name="Tien M."/>
            <person name="Geib S.M."/>
        </authorList>
    </citation>
    <scope>NUCLEOTIDE SEQUENCE</scope>
</reference>
<organism evidence="1">
    <name type="scientific">Anoplophora glabripennis</name>
    <name type="common">Asian longhorn beetle</name>
    <name type="synonym">Anoplophora nobilis</name>
    <dbReference type="NCBI Taxonomy" id="217634"/>
    <lineage>
        <taxon>Eukaryota</taxon>
        <taxon>Metazoa</taxon>
        <taxon>Ecdysozoa</taxon>
        <taxon>Arthropoda</taxon>
        <taxon>Hexapoda</taxon>
        <taxon>Insecta</taxon>
        <taxon>Pterygota</taxon>
        <taxon>Neoptera</taxon>
        <taxon>Endopterygota</taxon>
        <taxon>Coleoptera</taxon>
        <taxon>Polyphaga</taxon>
        <taxon>Cucujiformia</taxon>
        <taxon>Chrysomeloidea</taxon>
        <taxon>Cerambycidae</taxon>
        <taxon>Lamiinae</taxon>
        <taxon>Lamiini</taxon>
        <taxon>Anoplophora</taxon>
    </lineage>
</organism>
<evidence type="ECO:0000313" key="1">
    <source>
        <dbReference type="EMBL" id="JAB63135.1"/>
    </source>
</evidence>
<dbReference type="EMBL" id="GALX01005331">
    <property type="protein sequence ID" value="JAB63135.1"/>
    <property type="molecule type" value="Transcribed_RNA"/>
</dbReference>
<name>V5FZL8_ANOGL</name>
<sequence length="155" mass="18212">MSDHRMIAFEMESDLEMLTLRRNPRATNWEVYRSNLGNSLEVSNQGERITSTRQLDNEVETLSSCIVSAYEEACPLRAAGGRKVRWWNKTLEGLRQTARRVFNRAVREGEGTSWDDYKTARREFKKELRRSKRSGWKAYCSELESLPEELKKFLK</sequence>
<proteinExistence type="predicted"/>
<protein>
    <submittedName>
        <fullName evidence="1">Uncharacterized protein</fullName>
    </submittedName>
</protein>
<accession>V5FZL8</accession>